<dbReference type="EMBL" id="JACHNH010000001">
    <property type="protein sequence ID" value="MBB4760683.1"/>
    <property type="molecule type" value="Genomic_DNA"/>
</dbReference>
<dbReference type="SUPFAM" id="SSF50998">
    <property type="entry name" value="Quinoprotein alcohol dehydrogenase-like"/>
    <property type="match status" value="1"/>
</dbReference>
<feature type="chain" id="PRO_5031114113" evidence="1">
    <location>
        <begin position="37"/>
        <end position="409"/>
    </location>
</feature>
<accession>A0A7W7HTZ3</accession>
<dbReference type="Gene3D" id="2.80.10.50">
    <property type="match status" value="1"/>
</dbReference>
<dbReference type="InterPro" id="IPR011047">
    <property type="entry name" value="Quinoprotein_ADH-like_sf"/>
</dbReference>
<dbReference type="InterPro" id="IPR015943">
    <property type="entry name" value="WD40/YVTN_repeat-like_dom_sf"/>
</dbReference>
<keyword evidence="1" id="KW-0732">Signal</keyword>
<dbReference type="Proteomes" id="UP000578112">
    <property type="component" value="Unassembled WGS sequence"/>
</dbReference>
<sequence>MLFAPIIRRALPRRRHLALLLAAALAVLGAPVAAVADAKAIQMVSAAPVPSVGFDGLVYTSTYVGNTMYVGGSFRNALVNGKPVLRKRLAALDARTGKLLPWAPAIDGTVFAMTAAGTQLYVTGKFKNVGGQARAGLAGIDLKTGAVGPLKHTVDGEGTALAAGGGRLYLGGKITKVDGRAVKNLAAFKLTGGAVDTAFPGTADEQVRALTVAGSRLYVGGKFKKLNGAGTPRFGALKTSDGTVDATFRPATPYEVFAITLVPGTVYAGLGGVGGRVAAYKPDGGFIWSTVTDGDIQAITNLGGAVYAGGHFTEVCPTPSASATTWCPGKKLRSQPKVVALDGATGKLLDWNPRSNGKWGVLTMDANPALSKIALGGEFTAFGGVNHPHFAQFSACAYGCGGRSAAHAR</sequence>
<feature type="signal peptide" evidence="1">
    <location>
        <begin position="1"/>
        <end position="36"/>
    </location>
</feature>
<protein>
    <submittedName>
        <fullName evidence="2">Uncharacterized protein</fullName>
    </submittedName>
</protein>
<evidence type="ECO:0000313" key="2">
    <source>
        <dbReference type="EMBL" id="MBB4760683.1"/>
    </source>
</evidence>
<dbReference type="Gene3D" id="2.130.10.10">
    <property type="entry name" value="YVTN repeat-like/Quinoprotein amine dehydrogenase"/>
    <property type="match status" value="1"/>
</dbReference>
<evidence type="ECO:0000313" key="3">
    <source>
        <dbReference type="Proteomes" id="UP000578112"/>
    </source>
</evidence>
<organism evidence="2 3">
    <name type="scientific">Actinoplanes digitatis</name>
    <dbReference type="NCBI Taxonomy" id="1868"/>
    <lineage>
        <taxon>Bacteria</taxon>
        <taxon>Bacillati</taxon>
        <taxon>Actinomycetota</taxon>
        <taxon>Actinomycetes</taxon>
        <taxon>Micromonosporales</taxon>
        <taxon>Micromonosporaceae</taxon>
        <taxon>Actinoplanes</taxon>
    </lineage>
</organism>
<dbReference type="AlphaFoldDB" id="A0A7W7HTZ3"/>
<gene>
    <name evidence="2" type="ORF">BJ971_001239</name>
</gene>
<proteinExistence type="predicted"/>
<dbReference type="RefSeq" id="WP_184990632.1">
    <property type="nucleotide sequence ID" value="NZ_BOMK01000028.1"/>
</dbReference>
<reference evidence="2 3" key="1">
    <citation type="submission" date="2020-08" db="EMBL/GenBank/DDBJ databases">
        <title>Sequencing the genomes of 1000 actinobacteria strains.</title>
        <authorList>
            <person name="Klenk H.-P."/>
        </authorList>
    </citation>
    <scope>NUCLEOTIDE SEQUENCE [LARGE SCALE GENOMIC DNA]</scope>
    <source>
        <strain evidence="2 3">DSM 43149</strain>
    </source>
</reference>
<keyword evidence="3" id="KW-1185">Reference proteome</keyword>
<evidence type="ECO:0000256" key="1">
    <source>
        <dbReference type="SAM" id="SignalP"/>
    </source>
</evidence>
<name>A0A7W7HTZ3_9ACTN</name>
<comment type="caution">
    <text evidence="2">The sequence shown here is derived from an EMBL/GenBank/DDBJ whole genome shotgun (WGS) entry which is preliminary data.</text>
</comment>